<reference evidence="7" key="1">
    <citation type="submission" date="2020-11" db="EMBL/GenBank/DDBJ databases">
        <title>Gallus gallus (Chicken) genome, bGalGal1, GRCg7b, maternal haplotype autosomes + Z &amp; W.</title>
        <authorList>
            <person name="Warren W."/>
            <person name="Formenti G."/>
            <person name="Fedrigo O."/>
            <person name="Haase B."/>
            <person name="Mountcastle J."/>
            <person name="Balacco J."/>
            <person name="Tracey A."/>
            <person name="Schneider V."/>
            <person name="Okimoto R."/>
            <person name="Cheng H."/>
            <person name="Hawken R."/>
            <person name="Howe K."/>
            <person name="Jarvis E.D."/>
        </authorList>
    </citation>
    <scope>NUCLEOTIDE SEQUENCE [LARGE SCALE GENOMIC DNA]</scope>
    <source>
        <strain evidence="7">Broiler</strain>
    </source>
</reference>
<feature type="compositionally biased region" description="Basic and acidic residues" evidence="6">
    <location>
        <begin position="737"/>
        <end position="746"/>
    </location>
</feature>
<comment type="subcellular location">
    <subcellularLocation>
        <location evidence="1">Cytoplasm</location>
        <location evidence="1">Cytoskeleton</location>
        <location evidence="1">Microtubule organizing center</location>
        <location evidence="1">Centrosome</location>
    </subcellularLocation>
</comment>
<feature type="region of interest" description="Disordered" evidence="6">
    <location>
        <begin position="723"/>
        <end position="762"/>
    </location>
</feature>
<dbReference type="InterPro" id="IPR052116">
    <property type="entry name" value="Centro_Cilium_Assembly"/>
</dbReference>
<dbReference type="GO" id="GO:0005814">
    <property type="term" value="C:centriole"/>
    <property type="evidence" value="ECO:0000318"/>
    <property type="project" value="GO_Central"/>
</dbReference>
<sequence length="762" mass="89309">MDSLGSLLPPVVGNGDAANSQELQKLLIDEKMRCEHHKANYQTIKAEHIRLQEEYTKSQDELKRLLVEKQTVHDKFQLLLAEYREELLGKTQELEKLKMQVLTPQKLELLKAQIQQELESPMAERYRKLENEMEKYRTEYNKLRYEHTFLKSEFEHQKEEHEHVLEEEKIKYEAEIARLEKDKEELHNQLVSVDPTRDSKRVEVLSREKAQLCQKLKGLEAEVAELRAERDNCGVQAENVQRVQVRQLAELQSLARSLEAEKKSAEQHIGRIEEELQMCREQNFLLTSKLHKSEQEVNSLAAKVEELKQSHKLEVTNVKLEAARTKNEVERERNKIQSEMDGLLSDKEVLKEAVERHKVLLVEKDQELVRKVQAAKEEVFGKIAALQDEKYVLIYCSASKSLGKSVWSNFLNVIFSNNLLALCCGSSVNTVCFFRLELESRLAHLEKVKLEQDAWRQTEKDQYEEKLRVVQLAEESSKRELQCLRLKIQQQAIQTEELEEKKRERDDLKQQIQDMQLQVASLSQSENDLLEYNQKLKETVERLRQECQNARTQAEKAQLETEKTLEYKRIEWLEEKHMLTQRITEKEEKYNEVKNKLCRAAVAQKKRKTLNDNKQRRMQEKLQLLEAKIEELEKENQVLNRQNVSYEEYARLQKRLKDLQRRHNEFRSLILNPGIPSLNPISATSAPVPPPGPDVPFLFLQEEQHQRELSVLRKRLEDLETTQRKQLQELGPAGERLPARARRELTSSRGAEGAAVQSEDST</sequence>
<keyword evidence="2" id="KW-0963">Cytoplasm</keyword>
<dbReference type="AlphaFoldDB" id="A0A8V0YE85"/>
<proteinExistence type="predicted"/>
<gene>
    <name evidence="7" type="primary">CEP83</name>
</gene>
<evidence type="ECO:0000313" key="8">
    <source>
        <dbReference type="Proteomes" id="UP000000539"/>
    </source>
</evidence>
<dbReference type="GO" id="GO:0048278">
    <property type="term" value="P:vesicle docking"/>
    <property type="evidence" value="ECO:0007669"/>
    <property type="project" value="Ensembl"/>
</dbReference>
<name>A0A8V0YE85_CHICK</name>
<protein>
    <submittedName>
        <fullName evidence="7">Centrosomal protein 83</fullName>
    </submittedName>
</protein>
<keyword evidence="4" id="KW-0206">Cytoskeleton</keyword>
<feature type="coiled-coil region" evidence="5">
    <location>
        <begin position="126"/>
        <end position="353"/>
    </location>
</feature>
<evidence type="ECO:0000256" key="3">
    <source>
        <dbReference type="ARBA" id="ARBA00023054"/>
    </source>
</evidence>
<keyword evidence="3 5" id="KW-0175">Coiled coil</keyword>
<dbReference type="PANTHER" id="PTHR23170:SF2">
    <property type="entry name" value="CENTROSOMAL PROTEIN OF 83 KDA"/>
    <property type="match status" value="1"/>
</dbReference>
<feature type="coiled-coil region" evidence="5">
    <location>
        <begin position="481"/>
        <end position="669"/>
    </location>
</feature>
<evidence type="ECO:0000256" key="1">
    <source>
        <dbReference type="ARBA" id="ARBA00004300"/>
    </source>
</evidence>
<dbReference type="GO" id="GO:0005794">
    <property type="term" value="C:Golgi apparatus"/>
    <property type="evidence" value="ECO:0000318"/>
    <property type="project" value="GO_Central"/>
</dbReference>
<dbReference type="Proteomes" id="UP000000539">
    <property type="component" value="Chromosome 1"/>
</dbReference>
<accession>A0A8V0YE85</accession>
<dbReference type="PANTHER" id="PTHR23170">
    <property type="entry name" value="NY-REN-58 ANTIGEN"/>
    <property type="match status" value="1"/>
</dbReference>
<dbReference type="GO" id="GO:0060271">
    <property type="term" value="P:cilium assembly"/>
    <property type="evidence" value="ECO:0000318"/>
    <property type="project" value="GO_Central"/>
</dbReference>
<reference evidence="7" key="2">
    <citation type="submission" date="2025-08" db="UniProtKB">
        <authorList>
            <consortium name="Ensembl"/>
        </authorList>
    </citation>
    <scope>IDENTIFICATION</scope>
    <source>
        <strain evidence="7">broiler</strain>
    </source>
</reference>
<organism evidence="7 8">
    <name type="scientific">Gallus gallus</name>
    <name type="common">Chicken</name>
    <dbReference type="NCBI Taxonomy" id="9031"/>
    <lineage>
        <taxon>Eukaryota</taxon>
        <taxon>Metazoa</taxon>
        <taxon>Chordata</taxon>
        <taxon>Craniata</taxon>
        <taxon>Vertebrata</taxon>
        <taxon>Euteleostomi</taxon>
        <taxon>Archelosauria</taxon>
        <taxon>Archosauria</taxon>
        <taxon>Dinosauria</taxon>
        <taxon>Saurischia</taxon>
        <taxon>Theropoda</taxon>
        <taxon>Coelurosauria</taxon>
        <taxon>Aves</taxon>
        <taxon>Neognathae</taxon>
        <taxon>Galloanserae</taxon>
        <taxon>Galliformes</taxon>
        <taxon>Phasianidae</taxon>
        <taxon>Phasianinae</taxon>
        <taxon>Gallus</taxon>
    </lineage>
</organism>
<dbReference type="GeneTree" id="ENSGT00940000154003"/>
<feature type="coiled-coil region" evidence="5">
    <location>
        <begin position="34"/>
        <end position="100"/>
    </location>
</feature>
<evidence type="ECO:0000256" key="4">
    <source>
        <dbReference type="ARBA" id="ARBA00023212"/>
    </source>
</evidence>
<evidence type="ECO:0000313" key="7">
    <source>
        <dbReference type="Ensembl" id="ENSGALP00010014280.1"/>
    </source>
</evidence>
<dbReference type="GO" id="GO:0051660">
    <property type="term" value="P:establishment of centrosome localization"/>
    <property type="evidence" value="ECO:0000318"/>
    <property type="project" value="GO_Central"/>
</dbReference>
<dbReference type="GO" id="GO:0071539">
    <property type="term" value="P:protein localization to centrosome"/>
    <property type="evidence" value="ECO:0007669"/>
    <property type="project" value="Ensembl"/>
</dbReference>
<reference evidence="7" key="3">
    <citation type="submission" date="2025-09" db="UniProtKB">
        <authorList>
            <consortium name="Ensembl"/>
        </authorList>
    </citation>
    <scope>IDENTIFICATION</scope>
    <source>
        <strain evidence="7">broiler</strain>
    </source>
</reference>
<dbReference type="FunCoup" id="A0A8V0YE85">
    <property type="interactions" value="619"/>
</dbReference>
<dbReference type="Gene3D" id="1.10.287.1490">
    <property type="match status" value="1"/>
</dbReference>
<dbReference type="GO" id="GO:0097539">
    <property type="term" value="C:ciliary transition fiber"/>
    <property type="evidence" value="ECO:0000318"/>
    <property type="project" value="GO_Central"/>
</dbReference>
<evidence type="ECO:0000256" key="6">
    <source>
        <dbReference type="SAM" id="MobiDB-lite"/>
    </source>
</evidence>
<keyword evidence="8" id="KW-1185">Reference proteome</keyword>
<dbReference type="GO" id="GO:0005813">
    <property type="term" value="C:centrosome"/>
    <property type="evidence" value="ECO:0000318"/>
    <property type="project" value="GO_Central"/>
</dbReference>
<dbReference type="Ensembl" id="ENSGALT00010025189.1">
    <property type="protein sequence ID" value="ENSGALP00010014280.1"/>
    <property type="gene ID" value="ENSGALG00010010573.1"/>
</dbReference>
<dbReference type="OrthoDB" id="311279at2759"/>
<evidence type="ECO:0000256" key="2">
    <source>
        <dbReference type="ARBA" id="ARBA00022490"/>
    </source>
</evidence>
<evidence type="ECO:0000256" key="5">
    <source>
        <dbReference type="SAM" id="Coils"/>
    </source>
</evidence>